<reference evidence="3 4" key="1">
    <citation type="submission" date="2018-07" db="EMBL/GenBank/DDBJ databases">
        <title>Identification of phenol metabolism pathways in Arcobacter.</title>
        <authorList>
            <person name="Miller W.G."/>
            <person name="Yee E."/>
            <person name="Bono J.L."/>
        </authorList>
    </citation>
    <scope>NUCLEOTIDE SEQUENCE [LARGE SCALE GENOMIC DNA]</scope>
    <source>
        <strain evidence="3 4">W63</strain>
    </source>
</reference>
<dbReference type="Pfam" id="PF00589">
    <property type="entry name" value="Phage_integrase"/>
    <property type="match status" value="1"/>
</dbReference>
<gene>
    <name evidence="3" type="ORF">AAQM_1243</name>
</gene>
<accession>A0AAE7B2C2</accession>
<dbReference type="InterPro" id="IPR013762">
    <property type="entry name" value="Integrase-like_cat_sf"/>
</dbReference>
<dbReference type="NCBIfam" id="NF040693">
    <property type="entry name" value="recomb_GmtY"/>
    <property type="match status" value="1"/>
</dbReference>
<dbReference type="Proteomes" id="UP000502065">
    <property type="component" value="Chromosome"/>
</dbReference>
<evidence type="ECO:0000256" key="1">
    <source>
        <dbReference type="ARBA" id="ARBA00023172"/>
    </source>
</evidence>
<feature type="domain" description="Tyr recombinase" evidence="2">
    <location>
        <begin position="201"/>
        <end position="454"/>
    </location>
</feature>
<proteinExistence type="predicted"/>
<sequence length="483" mass="57529">MNKQNNSPKFHTVVTINVRTEFITRNFKVIFTNNGIFYPLLDYFINNQFKSISWQNNATYIVGLFIDYIFVNKNFDLNNDRNRKIYFMPNFIKLLQNGSITNEGEDSLELFWFPKKISRVNSLINVLYSFLDWYYKKSRNKDSIFVKDYNDLSMNEKILYLRHWNNKRQTSLLSHIKTLDKNPSAIYEINKKVNFFKSEIYDIKYFDNSKIIDLLFTGFKRGSDSYDIRNIMITILMHFGGTRLSEPFHLFVNDVMEDPNNPGCALVKLYHPEDGYITYFDKYTNKTVELTRKEYLQKKYNLTPRNLQTGTNHAGWKDLALDKTGKFNYAIVYWFPTWAGKLFWDLYKKYIMEIRPKNLYNPYLFVSTHHKSFGLPYTINAFRDSHKNAIKKIKLHYKKEFGTTPHSHRHAYGQNLHNSGLSKNIIQKALHHKSPFSQMVYTLPSVEKINQVLNEASNNINEQIFIEKNNENFFENLKEKFLR</sequence>
<dbReference type="KEGG" id="aaqi:AAQM_1243"/>
<evidence type="ECO:0000259" key="2">
    <source>
        <dbReference type="PROSITE" id="PS51898"/>
    </source>
</evidence>
<keyword evidence="1" id="KW-0233">DNA recombination</keyword>
<dbReference type="AlphaFoldDB" id="A0AAE7B2C2"/>
<dbReference type="RefSeq" id="WP_129094254.1">
    <property type="nucleotide sequence ID" value="NZ_CBCSAE010000002.1"/>
</dbReference>
<dbReference type="GO" id="GO:0015074">
    <property type="term" value="P:DNA integration"/>
    <property type="evidence" value="ECO:0007669"/>
    <property type="project" value="InterPro"/>
</dbReference>
<dbReference type="InterPro" id="IPR011010">
    <property type="entry name" value="DNA_brk_join_enz"/>
</dbReference>
<dbReference type="EMBL" id="CP030944">
    <property type="protein sequence ID" value="QKE25994.1"/>
    <property type="molecule type" value="Genomic_DNA"/>
</dbReference>
<evidence type="ECO:0000313" key="3">
    <source>
        <dbReference type="EMBL" id="QKE25994.1"/>
    </source>
</evidence>
<dbReference type="GO" id="GO:0006310">
    <property type="term" value="P:DNA recombination"/>
    <property type="evidence" value="ECO:0007669"/>
    <property type="project" value="UniProtKB-KW"/>
</dbReference>
<keyword evidence="4" id="KW-1185">Reference proteome</keyword>
<dbReference type="Gene3D" id="1.10.443.10">
    <property type="entry name" value="Intergrase catalytic core"/>
    <property type="match status" value="1"/>
</dbReference>
<evidence type="ECO:0000313" key="4">
    <source>
        <dbReference type="Proteomes" id="UP000502065"/>
    </source>
</evidence>
<protein>
    <submittedName>
        <fullName evidence="3">Site-specific tyrosine recombinase, phage integrase family</fullName>
    </submittedName>
</protein>
<dbReference type="InterPro" id="IPR002104">
    <property type="entry name" value="Integrase_catalytic"/>
</dbReference>
<dbReference type="SUPFAM" id="SSF56349">
    <property type="entry name" value="DNA breaking-rejoining enzymes"/>
    <property type="match status" value="1"/>
</dbReference>
<dbReference type="CDD" id="cd00397">
    <property type="entry name" value="DNA_BRE_C"/>
    <property type="match status" value="1"/>
</dbReference>
<organism evidence="3 4">
    <name type="scientific">Arcobacter aquimarinus</name>
    <dbReference type="NCBI Taxonomy" id="1315211"/>
    <lineage>
        <taxon>Bacteria</taxon>
        <taxon>Pseudomonadati</taxon>
        <taxon>Campylobacterota</taxon>
        <taxon>Epsilonproteobacteria</taxon>
        <taxon>Campylobacterales</taxon>
        <taxon>Arcobacteraceae</taxon>
        <taxon>Arcobacter</taxon>
    </lineage>
</organism>
<dbReference type="PROSITE" id="PS51898">
    <property type="entry name" value="TYR_RECOMBINASE"/>
    <property type="match status" value="1"/>
</dbReference>
<name>A0AAE7B2C2_9BACT</name>
<dbReference type="GO" id="GO:0003677">
    <property type="term" value="F:DNA binding"/>
    <property type="evidence" value="ECO:0007669"/>
    <property type="project" value="InterPro"/>
</dbReference>